<evidence type="ECO:0000256" key="7">
    <source>
        <dbReference type="ARBA" id="ARBA00023170"/>
    </source>
</evidence>
<evidence type="ECO:0000256" key="9">
    <source>
        <dbReference type="PROSITE-ProRule" id="PRU00124"/>
    </source>
</evidence>
<dbReference type="SMART" id="SM00192">
    <property type="entry name" value="LDLa"/>
    <property type="match status" value="7"/>
</dbReference>
<evidence type="ECO:0000256" key="4">
    <source>
        <dbReference type="ARBA" id="ARBA00022989"/>
    </source>
</evidence>
<evidence type="ECO:0000256" key="6">
    <source>
        <dbReference type="ARBA" id="ARBA00023157"/>
    </source>
</evidence>
<dbReference type="Proteomes" id="UP000821866">
    <property type="component" value="Chromosome 3"/>
</dbReference>
<evidence type="ECO:0000313" key="11">
    <source>
        <dbReference type="EMBL" id="KAH8031126.1"/>
    </source>
</evidence>
<dbReference type="Pfam" id="PF00057">
    <property type="entry name" value="Ldl_recept_a"/>
    <property type="match status" value="3"/>
</dbReference>
<keyword evidence="6 9" id="KW-1015">Disulfide bond</keyword>
<keyword evidence="4" id="KW-1133">Transmembrane helix</keyword>
<organism evidence="11 12">
    <name type="scientific">Rhipicephalus microplus</name>
    <name type="common">Cattle tick</name>
    <name type="synonym">Boophilus microplus</name>
    <dbReference type="NCBI Taxonomy" id="6941"/>
    <lineage>
        <taxon>Eukaryota</taxon>
        <taxon>Metazoa</taxon>
        <taxon>Ecdysozoa</taxon>
        <taxon>Arthropoda</taxon>
        <taxon>Chelicerata</taxon>
        <taxon>Arachnida</taxon>
        <taxon>Acari</taxon>
        <taxon>Parasitiformes</taxon>
        <taxon>Ixodida</taxon>
        <taxon>Ixodoidea</taxon>
        <taxon>Ixodidae</taxon>
        <taxon>Rhipicephalinae</taxon>
        <taxon>Rhipicephalus</taxon>
        <taxon>Boophilus</taxon>
    </lineage>
</organism>
<feature type="compositionally biased region" description="Low complexity" evidence="10">
    <location>
        <begin position="369"/>
        <end position="385"/>
    </location>
</feature>
<dbReference type="GO" id="GO:0005886">
    <property type="term" value="C:plasma membrane"/>
    <property type="evidence" value="ECO:0007669"/>
    <property type="project" value="TreeGrafter"/>
</dbReference>
<feature type="region of interest" description="Disordered" evidence="10">
    <location>
        <begin position="362"/>
        <end position="393"/>
    </location>
</feature>
<name>A0A9J6E9X2_RHIMP</name>
<dbReference type="InterPro" id="IPR036055">
    <property type="entry name" value="LDL_receptor-like_sf"/>
</dbReference>
<evidence type="ECO:0000256" key="10">
    <source>
        <dbReference type="SAM" id="MobiDB-lite"/>
    </source>
</evidence>
<comment type="subcellular location">
    <subcellularLocation>
        <location evidence="1">Membrane</location>
        <topology evidence="1">Single-pass membrane protein</topology>
    </subcellularLocation>
</comment>
<feature type="disulfide bond" evidence="9">
    <location>
        <begin position="128"/>
        <end position="143"/>
    </location>
</feature>
<evidence type="ECO:0000256" key="2">
    <source>
        <dbReference type="ARBA" id="ARBA00022692"/>
    </source>
</evidence>
<keyword evidence="12" id="KW-1185">Reference proteome</keyword>
<dbReference type="PANTHER" id="PTHR22722:SF14">
    <property type="entry name" value="MEGALIN, ISOFORM A"/>
    <property type="match status" value="1"/>
</dbReference>
<dbReference type="InterPro" id="IPR002172">
    <property type="entry name" value="LDrepeatLR_classA_rpt"/>
</dbReference>
<keyword evidence="2" id="KW-0812">Transmembrane</keyword>
<gene>
    <name evidence="11" type="ORF">HPB51_012846</name>
</gene>
<reference evidence="11" key="1">
    <citation type="journal article" date="2020" name="Cell">
        <title>Large-Scale Comparative Analyses of Tick Genomes Elucidate Their Genetic Diversity and Vector Capacities.</title>
        <authorList>
            <consortium name="Tick Genome and Microbiome Consortium (TIGMIC)"/>
            <person name="Jia N."/>
            <person name="Wang J."/>
            <person name="Shi W."/>
            <person name="Du L."/>
            <person name="Sun Y."/>
            <person name="Zhan W."/>
            <person name="Jiang J.F."/>
            <person name="Wang Q."/>
            <person name="Zhang B."/>
            <person name="Ji P."/>
            <person name="Bell-Sakyi L."/>
            <person name="Cui X.M."/>
            <person name="Yuan T.T."/>
            <person name="Jiang B.G."/>
            <person name="Yang W.F."/>
            <person name="Lam T.T."/>
            <person name="Chang Q.C."/>
            <person name="Ding S.J."/>
            <person name="Wang X.J."/>
            <person name="Zhu J.G."/>
            <person name="Ruan X.D."/>
            <person name="Zhao L."/>
            <person name="Wei J.T."/>
            <person name="Ye R.Z."/>
            <person name="Que T.C."/>
            <person name="Du C.H."/>
            <person name="Zhou Y.H."/>
            <person name="Cheng J.X."/>
            <person name="Dai P.F."/>
            <person name="Guo W.B."/>
            <person name="Han X.H."/>
            <person name="Huang E.J."/>
            <person name="Li L.F."/>
            <person name="Wei W."/>
            <person name="Gao Y.C."/>
            <person name="Liu J.Z."/>
            <person name="Shao H.Z."/>
            <person name="Wang X."/>
            <person name="Wang C.C."/>
            <person name="Yang T.C."/>
            <person name="Huo Q.B."/>
            <person name="Li W."/>
            <person name="Chen H.Y."/>
            <person name="Chen S.E."/>
            <person name="Zhou L.G."/>
            <person name="Ni X.B."/>
            <person name="Tian J.H."/>
            <person name="Sheng Y."/>
            <person name="Liu T."/>
            <person name="Pan Y.S."/>
            <person name="Xia L.Y."/>
            <person name="Li J."/>
            <person name="Zhao F."/>
            <person name="Cao W.C."/>
        </authorList>
    </citation>
    <scope>NUCLEOTIDE SEQUENCE</scope>
    <source>
        <strain evidence="11">Rmic-2018</strain>
    </source>
</reference>
<evidence type="ECO:0000256" key="3">
    <source>
        <dbReference type="ARBA" id="ARBA00022737"/>
    </source>
</evidence>
<dbReference type="InterPro" id="IPR051221">
    <property type="entry name" value="LDLR-related"/>
</dbReference>
<dbReference type="Gene3D" id="4.10.400.10">
    <property type="entry name" value="Low-density Lipoprotein Receptor"/>
    <property type="match status" value="5"/>
</dbReference>
<proteinExistence type="predicted"/>
<keyword evidence="7" id="KW-0675">Receptor</keyword>
<dbReference type="SUPFAM" id="SSF57424">
    <property type="entry name" value="LDL receptor-like module"/>
    <property type="match status" value="5"/>
</dbReference>
<evidence type="ECO:0000256" key="5">
    <source>
        <dbReference type="ARBA" id="ARBA00023136"/>
    </source>
</evidence>
<evidence type="ECO:0000256" key="1">
    <source>
        <dbReference type="ARBA" id="ARBA00004167"/>
    </source>
</evidence>
<dbReference type="PROSITE" id="PS01209">
    <property type="entry name" value="LDLRA_1"/>
    <property type="match status" value="1"/>
</dbReference>
<dbReference type="EMBL" id="JABSTU010000005">
    <property type="protein sequence ID" value="KAH8031126.1"/>
    <property type="molecule type" value="Genomic_DNA"/>
</dbReference>
<keyword evidence="3" id="KW-0677">Repeat</keyword>
<feature type="disulfide bond" evidence="9">
    <location>
        <begin position="155"/>
        <end position="173"/>
    </location>
</feature>
<evidence type="ECO:0000256" key="8">
    <source>
        <dbReference type="ARBA" id="ARBA00023180"/>
    </source>
</evidence>
<dbReference type="PANTHER" id="PTHR22722">
    <property type="entry name" value="LOW-DENSITY LIPOPROTEIN RECEPTOR-RELATED PROTEIN 2-RELATED"/>
    <property type="match status" value="1"/>
</dbReference>
<reference evidence="11" key="2">
    <citation type="submission" date="2021-09" db="EMBL/GenBank/DDBJ databases">
        <authorList>
            <person name="Jia N."/>
            <person name="Wang J."/>
            <person name="Shi W."/>
            <person name="Du L."/>
            <person name="Sun Y."/>
            <person name="Zhan W."/>
            <person name="Jiang J."/>
            <person name="Wang Q."/>
            <person name="Zhang B."/>
            <person name="Ji P."/>
            <person name="Sakyi L.B."/>
            <person name="Cui X."/>
            <person name="Yuan T."/>
            <person name="Jiang B."/>
            <person name="Yang W."/>
            <person name="Lam T.T.-Y."/>
            <person name="Chang Q."/>
            <person name="Ding S."/>
            <person name="Wang X."/>
            <person name="Zhu J."/>
            <person name="Ruan X."/>
            <person name="Zhao L."/>
            <person name="Wei J."/>
            <person name="Que T."/>
            <person name="Du C."/>
            <person name="Cheng J."/>
            <person name="Dai P."/>
            <person name="Han X."/>
            <person name="Huang E."/>
            <person name="Gao Y."/>
            <person name="Liu J."/>
            <person name="Shao H."/>
            <person name="Ye R."/>
            <person name="Li L."/>
            <person name="Wei W."/>
            <person name="Wang X."/>
            <person name="Wang C."/>
            <person name="Huo Q."/>
            <person name="Li W."/>
            <person name="Guo W."/>
            <person name="Chen H."/>
            <person name="Chen S."/>
            <person name="Zhou L."/>
            <person name="Zhou L."/>
            <person name="Ni X."/>
            <person name="Tian J."/>
            <person name="Zhou Y."/>
            <person name="Sheng Y."/>
            <person name="Liu T."/>
            <person name="Pan Y."/>
            <person name="Xia L."/>
            <person name="Li J."/>
            <person name="Zhao F."/>
            <person name="Cao W."/>
        </authorList>
    </citation>
    <scope>NUCLEOTIDE SEQUENCE</scope>
    <source>
        <strain evidence="11">Rmic-2018</strain>
        <tissue evidence="11">Larvae</tissue>
    </source>
</reference>
<dbReference type="AlphaFoldDB" id="A0A9J6E9X2"/>
<accession>A0A9J6E9X2</accession>
<protein>
    <submittedName>
        <fullName evidence="11">Uncharacterized protein</fullName>
    </submittedName>
</protein>
<keyword evidence="5" id="KW-0472">Membrane</keyword>
<dbReference type="PRINTS" id="PR00261">
    <property type="entry name" value="LDLRECEPTOR"/>
</dbReference>
<keyword evidence="8" id="KW-0325">Glycoprotein</keyword>
<comment type="caution">
    <text evidence="9">Lacks conserved residue(s) required for the propagation of feature annotation.</text>
</comment>
<dbReference type="GO" id="GO:0043235">
    <property type="term" value="C:receptor complex"/>
    <property type="evidence" value="ECO:0007669"/>
    <property type="project" value="TreeGrafter"/>
</dbReference>
<dbReference type="GO" id="GO:0005041">
    <property type="term" value="F:low-density lipoprotein particle receptor activity"/>
    <property type="evidence" value="ECO:0007669"/>
    <property type="project" value="TreeGrafter"/>
</dbReference>
<dbReference type="InterPro" id="IPR023415">
    <property type="entry name" value="LDLR_class-A_CS"/>
</dbReference>
<dbReference type="VEuPathDB" id="VectorBase:LOC119164950"/>
<comment type="caution">
    <text evidence="11">The sequence shown here is derived from an EMBL/GenBank/DDBJ whole genome shotgun (WGS) entry which is preliminary data.</text>
</comment>
<feature type="disulfide bond" evidence="9">
    <location>
        <begin position="148"/>
        <end position="160"/>
    </location>
</feature>
<dbReference type="CDD" id="cd00112">
    <property type="entry name" value="LDLa"/>
    <property type="match status" value="5"/>
</dbReference>
<sequence>MIRLFPSKYVRNGPERLTVSEAFHLAMKSSRVYGDARRQLKKMEEAYLYDCDDRSNETSSVVEACHADQFRCRNHIGACLPSSWVCDGVKDSVDGSDKEYYDKEYLLCFDDRSFLCDSGHCSLKLWRCDGDEDWGDGSDERDCPREPCSWKKFQCEHVQCISRTLLCNCYPDCPDGSDEYASTVCATMSCAVNGFDCGSYCSGCVPREHHFDGYVDCADGSDEKDCPAMAWNLTDIFCDNGQRVPLWVLCDGDVDDDDGSDESVKVFHTKKMCAGNEYQSDSPQRPCVQLDVVCDNYDDYVGGSDERGCKGSACSFDDESTCKSGQCVPKASLCDCHPDWEDGSDERHTICALDKKCAEDERARTPAKSAFTSRSAATDASTAKTIESNERGY</sequence>
<evidence type="ECO:0000313" key="12">
    <source>
        <dbReference type="Proteomes" id="UP000821866"/>
    </source>
</evidence>
<dbReference type="PROSITE" id="PS50068">
    <property type="entry name" value="LDLRA_2"/>
    <property type="match status" value="5"/>
</dbReference>